<keyword evidence="2" id="KW-0418">Kinase</keyword>
<evidence type="ECO:0000313" key="3">
    <source>
        <dbReference type="Proteomes" id="UP000198636"/>
    </source>
</evidence>
<dbReference type="PANTHER" id="PTHR18964">
    <property type="entry name" value="ROK (REPRESSOR, ORF, KINASE) FAMILY"/>
    <property type="match status" value="1"/>
</dbReference>
<accession>A0A1G5IRP9</accession>
<dbReference type="AlphaFoldDB" id="A0A1G5IRP9"/>
<sequence length="302" mass="31984">MNKIICFDVGGTFIKYAIIDEAGTIHFKSKNPTPKSNCNETIPILMESLVREMSCHFHINGIGISTAGNVDPVKGEIIFASENIPGYTGAQLSKVLFDKLKLPCKVENDVNAAALGESWMGAGKHTSNFVCLTLGTGIGGAIIAEGKLIKGIKNGSGEIGHMVIVENGVPCGCGGSGCYERYASTSALVDAYEKAAGIETGSLDGKIVFNKVLAKDPVAINVYKTFIQHVVTGLVNLTYLLDPGLILIGGGISEAGNTFFEDLNREFSLRVMPSYKNHTHIKKAMLGNDAGLLGACKIALNN</sequence>
<keyword evidence="3" id="KW-1185">Reference proteome</keyword>
<evidence type="ECO:0000256" key="1">
    <source>
        <dbReference type="ARBA" id="ARBA00006479"/>
    </source>
</evidence>
<dbReference type="InterPro" id="IPR049874">
    <property type="entry name" value="ROK_cs"/>
</dbReference>
<dbReference type="PANTHER" id="PTHR18964:SF165">
    <property type="entry name" value="BETA-GLUCOSIDE KINASE"/>
    <property type="match status" value="1"/>
</dbReference>
<proteinExistence type="inferred from homology"/>
<gene>
    <name evidence="2" type="ORF">SAMN03080606_02480</name>
</gene>
<dbReference type="Gene3D" id="3.30.420.40">
    <property type="match status" value="2"/>
</dbReference>
<dbReference type="EMBL" id="FMUS01000016">
    <property type="protein sequence ID" value="SCY78647.1"/>
    <property type="molecule type" value="Genomic_DNA"/>
</dbReference>
<organism evidence="2 3">
    <name type="scientific">Alkaliphilus peptidifermentans DSM 18978</name>
    <dbReference type="NCBI Taxonomy" id="1120976"/>
    <lineage>
        <taxon>Bacteria</taxon>
        <taxon>Bacillati</taxon>
        <taxon>Bacillota</taxon>
        <taxon>Clostridia</taxon>
        <taxon>Peptostreptococcales</taxon>
        <taxon>Natronincolaceae</taxon>
        <taxon>Alkaliphilus</taxon>
    </lineage>
</organism>
<dbReference type="RefSeq" id="WP_091543844.1">
    <property type="nucleotide sequence ID" value="NZ_FMUS01000016.1"/>
</dbReference>
<keyword evidence="2" id="KW-0808">Transferase</keyword>
<dbReference type="InterPro" id="IPR000600">
    <property type="entry name" value="ROK"/>
</dbReference>
<dbReference type="PROSITE" id="PS01125">
    <property type="entry name" value="ROK"/>
    <property type="match status" value="1"/>
</dbReference>
<dbReference type="SUPFAM" id="SSF53067">
    <property type="entry name" value="Actin-like ATPase domain"/>
    <property type="match status" value="1"/>
</dbReference>
<reference evidence="2 3" key="1">
    <citation type="submission" date="2016-10" db="EMBL/GenBank/DDBJ databases">
        <authorList>
            <person name="de Groot N.N."/>
        </authorList>
    </citation>
    <scope>NUCLEOTIDE SEQUENCE [LARGE SCALE GENOMIC DNA]</scope>
    <source>
        <strain evidence="2 3">DSM 18978</strain>
    </source>
</reference>
<dbReference type="GO" id="GO:0016301">
    <property type="term" value="F:kinase activity"/>
    <property type="evidence" value="ECO:0007669"/>
    <property type="project" value="UniProtKB-KW"/>
</dbReference>
<evidence type="ECO:0000313" key="2">
    <source>
        <dbReference type="EMBL" id="SCY78647.1"/>
    </source>
</evidence>
<protein>
    <submittedName>
        <fullName evidence="2">Glucokinase</fullName>
    </submittedName>
</protein>
<dbReference type="OrthoDB" id="9795247at2"/>
<dbReference type="STRING" id="1120976.SAMN03080606_02480"/>
<dbReference type="CDD" id="cd24068">
    <property type="entry name" value="ASKHA_NBD_ROK_FnNanK-like"/>
    <property type="match status" value="1"/>
</dbReference>
<dbReference type="InterPro" id="IPR043129">
    <property type="entry name" value="ATPase_NBD"/>
</dbReference>
<dbReference type="Pfam" id="PF00480">
    <property type="entry name" value="ROK"/>
    <property type="match status" value="1"/>
</dbReference>
<dbReference type="Proteomes" id="UP000198636">
    <property type="component" value="Unassembled WGS sequence"/>
</dbReference>
<comment type="similarity">
    <text evidence="1">Belongs to the ROK (NagC/XylR) family.</text>
</comment>
<name>A0A1G5IRP9_9FIRM</name>